<dbReference type="EMBL" id="JAAOXG010000021">
    <property type="protein sequence ID" value="NNJ30551.1"/>
    <property type="molecule type" value="Genomic_DNA"/>
</dbReference>
<dbReference type="RefSeq" id="WP_170821731.1">
    <property type="nucleotide sequence ID" value="NZ_JAAOXG010000021.1"/>
</dbReference>
<sequence>MPQVIELKNGKCETLFNERDFAYLIEQHMGHEAADYFRELMEELERYREEDEEYE</sequence>
<keyword evidence="2" id="KW-1185">Reference proteome</keyword>
<reference evidence="1 2" key="1">
    <citation type="submission" date="2020-03" db="EMBL/GenBank/DDBJ databases">
        <title>Genome Sequence of industrial isolate, B5A.</title>
        <authorList>
            <person name="Sharma S."/>
            <person name="Patil P.B."/>
            <person name="Korpole S."/>
        </authorList>
    </citation>
    <scope>NUCLEOTIDE SEQUENCE [LARGE SCALE GENOMIC DNA]</scope>
    <source>
        <strain evidence="1 2">PI-S10-B5A</strain>
    </source>
</reference>
<dbReference type="Proteomes" id="UP000539052">
    <property type="component" value="Unassembled WGS sequence"/>
</dbReference>
<comment type="caution">
    <text evidence="1">The sequence shown here is derived from an EMBL/GenBank/DDBJ whole genome shotgun (WGS) entry which is preliminary data.</text>
</comment>
<evidence type="ECO:0008006" key="3">
    <source>
        <dbReference type="Google" id="ProtNLM"/>
    </source>
</evidence>
<evidence type="ECO:0000313" key="2">
    <source>
        <dbReference type="Proteomes" id="UP000539052"/>
    </source>
</evidence>
<accession>A0ABX1VQA0</accession>
<gene>
    <name evidence="1" type="ORF">G9470_12225</name>
</gene>
<protein>
    <recommendedName>
        <fullName evidence="3">Phage protein</fullName>
    </recommendedName>
</protein>
<organism evidence="1 2">
    <name type="scientific">Lacrimispora defluvii</name>
    <dbReference type="NCBI Taxonomy" id="2719233"/>
    <lineage>
        <taxon>Bacteria</taxon>
        <taxon>Bacillati</taxon>
        <taxon>Bacillota</taxon>
        <taxon>Clostridia</taxon>
        <taxon>Lachnospirales</taxon>
        <taxon>Lachnospiraceae</taxon>
        <taxon>Lacrimispora</taxon>
    </lineage>
</organism>
<evidence type="ECO:0000313" key="1">
    <source>
        <dbReference type="EMBL" id="NNJ30551.1"/>
    </source>
</evidence>
<name>A0ABX1VQA0_9FIRM</name>
<proteinExistence type="predicted"/>